<dbReference type="GO" id="GO:0016020">
    <property type="term" value="C:membrane"/>
    <property type="evidence" value="ECO:0007669"/>
    <property type="project" value="UniProtKB-SubCell"/>
</dbReference>
<dbReference type="Gene3D" id="6.10.340.10">
    <property type="match status" value="1"/>
</dbReference>
<evidence type="ECO:0000256" key="4">
    <source>
        <dbReference type="ARBA" id="ARBA00022553"/>
    </source>
</evidence>
<dbReference type="CDD" id="cd06225">
    <property type="entry name" value="HAMP"/>
    <property type="match status" value="1"/>
</dbReference>
<keyword evidence="8" id="KW-0472">Membrane</keyword>
<dbReference type="SMART" id="SM00304">
    <property type="entry name" value="HAMP"/>
    <property type="match status" value="1"/>
</dbReference>
<dbReference type="InterPro" id="IPR036097">
    <property type="entry name" value="HisK_dim/P_sf"/>
</dbReference>
<reference evidence="11" key="1">
    <citation type="journal article" date="2020" name="J. ISSAAS">
        <title>Lactobacilli and other gastrointestinal microbiota of Peromyscus leucopus, reservoir host for agents of Lyme disease and other zoonoses in North America.</title>
        <authorList>
            <person name="Milovic A."/>
            <person name="Bassam K."/>
            <person name="Shao H."/>
            <person name="Chatzistamou I."/>
            <person name="Tufts D.M."/>
            <person name="Diuk-Wasser M."/>
            <person name="Barbour A.G."/>
        </authorList>
    </citation>
    <scope>NUCLEOTIDE SEQUENCE</scope>
    <source>
        <strain evidence="11">LL30</strain>
    </source>
</reference>
<name>A0A650EPC4_9BACT</name>
<feature type="transmembrane region" description="Helical" evidence="8">
    <location>
        <begin position="211"/>
        <end position="229"/>
    </location>
</feature>
<keyword evidence="8" id="KW-0812">Transmembrane</keyword>
<protein>
    <recommendedName>
        <fullName evidence="3">histidine kinase</fullName>
        <ecNumber evidence="3">2.7.13.3</ecNumber>
    </recommendedName>
</protein>
<dbReference type="PROSITE" id="PS50109">
    <property type="entry name" value="HIS_KIN"/>
    <property type="match status" value="1"/>
</dbReference>
<dbReference type="SMART" id="SM00387">
    <property type="entry name" value="HATPase_c"/>
    <property type="match status" value="1"/>
</dbReference>
<evidence type="ECO:0000313" key="11">
    <source>
        <dbReference type="EMBL" id="QGT50744.1"/>
    </source>
</evidence>
<evidence type="ECO:0000259" key="9">
    <source>
        <dbReference type="PROSITE" id="PS50109"/>
    </source>
</evidence>
<evidence type="ECO:0000256" key="2">
    <source>
        <dbReference type="ARBA" id="ARBA00004370"/>
    </source>
</evidence>
<dbReference type="EMBL" id="MN577572">
    <property type="protein sequence ID" value="QGT50744.1"/>
    <property type="molecule type" value="Genomic_DNA"/>
</dbReference>
<dbReference type="Gene3D" id="3.30.565.10">
    <property type="entry name" value="Histidine kinase-like ATPase, C-terminal domain"/>
    <property type="match status" value="1"/>
</dbReference>
<dbReference type="Pfam" id="PF00512">
    <property type="entry name" value="HisKA"/>
    <property type="match status" value="1"/>
</dbReference>
<proteinExistence type="predicted"/>
<keyword evidence="8" id="KW-1133">Transmembrane helix</keyword>
<dbReference type="EC" id="2.7.13.3" evidence="3"/>
<evidence type="ECO:0000256" key="1">
    <source>
        <dbReference type="ARBA" id="ARBA00000085"/>
    </source>
</evidence>
<dbReference type="InterPro" id="IPR005467">
    <property type="entry name" value="His_kinase_dom"/>
</dbReference>
<dbReference type="InterPro" id="IPR003660">
    <property type="entry name" value="HAMP_dom"/>
</dbReference>
<comment type="catalytic activity">
    <reaction evidence="1">
        <text>ATP + protein L-histidine = ADP + protein N-phospho-L-histidine.</text>
        <dbReference type="EC" id="2.7.13.3"/>
    </reaction>
</comment>
<keyword evidence="6" id="KW-0418">Kinase</keyword>
<dbReference type="InterPro" id="IPR003594">
    <property type="entry name" value="HATPase_dom"/>
</dbReference>
<organism evidence="11">
    <name type="scientific">uncultured Elusimicrobia bacterium</name>
    <dbReference type="NCBI Taxonomy" id="699876"/>
    <lineage>
        <taxon>Bacteria</taxon>
        <taxon>Pseudomonadati</taxon>
        <taxon>Elusimicrobiota</taxon>
        <taxon>Elusimicrobia</taxon>
        <taxon>environmental samples</taxon>
    </lineage>
</organism>
<evidence type="ECO:0000256" key="6">
    <source>
        <dbReference type="ARBA" id="ARBA00022777"/>
    </source>
</evidence>
<dbReference type="SUPFAM" id="SSF47384">
    <property type="entry name" value="Homodimeric domain of signal transducing histidine kinase"/>
    <property type="match status" value="1"/>
</dbReference>
<feature type="transmembrane region" description="Helical" evidence="8">
    <location>
        <begin position="241"/>
        <end position="262"/>
    </location>
</feature>
<dbReference type="CDD" id="cd00082">
    <property type="entry name" value="HisKA"/>
    <property type="match status" value="1"/>
</dbReference>
<dbReference type="SMART" id="SM00388">
    <property type="entry name" value="HisKA"/>
    <property type="match status" value="1"/>
</dbReference>
<dbReference type="PRINTS" id="PR00344">
    <property type="entry name" value="BCTRLSENSOR"/>
</dbReference>
<dbReference type="InterPro" id="IPR004358">
    <property type="entry name" value="Sig_transdc_His_kin-like_C"/>
</dbReference>
<dbReference type="PANTHER" id="PTHR43711">
    <property type="entry name" value="TWO-COMPONENT HISTIDINE KINASE"/>
    <property type="match status" value="1"/>
</dbReference>
<dbReference type="SUPFAM" id="SSF55874">
    <property type="entry name" value="ATPase domain of HSP90 chaperone/DNA topoisomerase II/histidine kinase"/>
    <property type="match status" value="1"/>
</dbReference>
<keyword evidence="5" id="KW-0808">Transferase</keyword>
<gene>
    <name evidence="11" type="ORF">Elusimicrob2101_0070</name>
</gene>
<evidence type="ECO:0000256" key="8">
    <source>
        <dbReference type="SAM" id="Phobius"/>
    </source>
</evidence>
<dbReference type="GO" id="GO:0000155">
    <property type="term" value="F:phosphorelay sensor kinase activity"/>
    <property type="evidence" value="ECO:0007669"/>
    <property type="project" value="InterPro"/>
</dbReference>
<dbReference type="InterPro" id="IPR036890">
    <property type="entry name" value="HATPase_C_sf"/>
</dbReference>
<evidence type="ECO:0000256" key="7">
    <source>
        <dbReference type="ARBA" id="ARBA00023012"/>
    </source>
</evidence>
<dbReference type="CDD" id="cd16922">
    <property type="entry name" value="HATPase_EvgS-ArcB-TorS-like"/>
    <property type="match status" value="1"/>
</dbReference>
<evidence type="ECO:0000256" key="3">
    <source>
        <dbReference type="ARBA" id="ARBA00012438"/>
    </source>
</evidence>
<comment type="subcellular location">
    <subcellularLocation>
        <location evidence="2">Membrane</location>
    </subcellularLocation>
</comment>
<evidence type="ECO:0000256" key="5">
    <source>
        <dbReference type="ARBA" id="ARBA00022679"/>
    </source>
</evidence>
<accession>A0A650EPC4</accession>
<feature type="domain" description="HAMP" evidence="10">
    <location>
        <begin position="267"/>
        <end position="320"/>
    </location>
</feature>
<feature type="domain" description="Histidine kinase" evidence="9">
    <location>
        <begin position="337"/>
        <end position="547"/>
    </location>
</feature>
<keyword evidence="4" id="KW-0597">Phosphoprotein</keyword>
<dbReference type="SUPFAM" id="SSF158472">
    <property type="entry name" value="HAMP domain-like"/>
    <property type="match status" value="1"/>
</dbReference>
<dbReference type="AlphaFoldDB" id="A0A650EPC4"/>
<dbReference type="PANTHER" id="PTHR43711:SF1">
    <property type="entry name" value="HISTIDINE KINASE 1"/>
    <property type="match status" value="1"/>
</dbReference>
<dbReference type="FunFam" id="3.30.565.10:FF:000006">
    <property type="entry name" value="Sensor histidine kinase WalK"/>
    <property type="match status" value="1"/>
</dbReference>
<dbReference type="PROSITE" id="PS50885">
    <property type="entry name" value="HAMP"/>
    <property type="match status" value="1"/>
</dbReference>
<dbReference type="InterPro" id="IPR003661">
    <property type="entry name" value="HisK_dim/P_dom"/>
</dbReference>
<dbReference type="InterPro" id="IPR050736">
    <property type="entry name" value="Sensor_HK_Regulatory"/>
</dbReference>
<sequence>MVLLLAYYQEHLKDNILETHANLAQIVSSSMNQHIEDLGWRLAFASRVTEALNEHKSPLPVLQDALSANPDFVMLAVLSKEGKELFRAGDKQLLRDVPSLDLSGDPALTEISKTPRLSVSSFDVVDGRPISEFIYPLPNGDFLYGILSFFSFLSRVQEQRIGVTGRIYLVDQNGEVYADEYQYHPGFESSGLKNAFASGKRLIKNLKTPQAAYVGAYAPSPILGAYVAVLQLKSEAYRSIYYTNIILALFLLTIATLSYFGALTFAEQLGEPIGALSEAAKEVSAGNLDGKIDEEIGWGEFKQLISQFNKMTADLKDYQVLQLQAQVSEMKEHVFRAVAHDLRAPLLGLQGYLYILQSGKASKEEEKEYLEQMSRAARDLSSLLEDVLDVSRVQAGMLEPHKEEVDAAELAKSVTDTLAPTAVEKGLLLETDVPPLKVQADPKLLRRVLMNLVSNAIKFTDKGHVRVCGGRNGSGCWLAVEDSGIGMSEQEMKGLFQKYHQVNSDKPGYGLGLFISRQIVTAHGGTLDVTSRPGKGSRFTVTFPKESK</sequence>
<keyword evidence="7" id="KW-0902">Two-component regulatory system</keyword>
<evidence type="ECO:0000259" key="10">
    <source>
        <dbReference type="PROSITE" id="PS50885"/>
    </source>
</evidence>
<dbReference type="Gene3D" id="1.10.287.130">
    <property type="match status" value="1"/>
</dbReference>
<dbReference type="Pfam" id="PF02518">
    <property type="entry name" value="HATPase_c"/>
    <property type="match status" value="1"/>
</dbReference>